<dbReference type="AlphaFoldDB" id="A0A3E5B244"/>
<reference evidence="1 2" key="1">
    <citation type="submission" date="2018-08" db="EMBL/GenBank/DDBJ databases">
        <title>A genome reference for cultivated species of the human gut microbiota.</title>
        <authorList>
            <person name="Zou Y."/>
            <person name="Xue W."/>
            <person name="Luo G."/>
        </authorList>
    </citation>
    <scope>NUCLEOTIDE SEQUENCE [LARGE SCALE GENOMIC DNA]</scope>
    <source>
        <strain evidence="1 2">OM05-15BH</strain>
    </source>
</reference>
<evidence type="ECO:0000313" key="1">
    <source>
        <dbReference type="EMBL" id="RGN31619.1"/>
    </source>
</evidence>
<dbReference type="Proteomes" id="UP000260983">
    <property type="component" value="Unassembled WGS sequence"/>
</dbReference>
<gene>
    <name evidence="1" type="ORF">DXB65_20200</name>
</gene>
<dbReference type="EMBL" id="QSUL01000017">
    <property type="protein sequence ID" value="RGN31619.1"/>
    <property type="molecule type" value="Genomic_DNA"/>
</dbReference>
<organism evidence="1 2">
    <name type="scientific">Bacteroides oleiciplenus</name>
    <dbReference type="NCBI Taxonomy" id="626931"/>
    <lineage>
        <taxon>Bacteria</taxon>
        <taxon>Pseudomonadati</taxon>
        <taxon>Bacteroidota</taxon>
        <taxon>Bacteroidia</taxon>
        <taxon>Bacteroidales</taxon>
        <taxon>Bacteroidaceae</taxon>
        <taxon>Bacteroides</taxon>
    </lineage>
</organism>
<proteinExistence type="predicted"/>
<accession>A0A3E5B244</accession>
<protein>
    <submittedName>
        <fullName evidence="1">Uncharacterized protein</fullName>
    </submittedName>
</protein>
<name>A0A3E5B244_9BACE</name>
<comment type="caution">
    <text evidence="1">The sequence shown here is derived from an EMBL/GenBank/DDBJ whole genome shotgun (WGS) entry which is preliminary data.</text>
</comment>
<sequence>MMKYIYCILFGALLMLGFHYTPEQKVQELRPETEVVAVVMQSCTRLNQSASVTASEQSYKGGHSFDNEVSDYEISDGLLGDLFSFRNTTAPSKTLRFNTATTMQMLCLADTQLPENKWKGLSPDTNYIKYSNGYYLYTLGHLLI</sequence>
<evidence type="ECO:0000313" key="2">
    <source>
        <dbReference type="Proteomes" id="UP000260983"/>
    </source>
</evidence>